<evidence type="ECO:0000313" key="1">
    <source>
        <dbReference type="EMBL" id="GFT20694.1"/>
    </source>
</evidence>
<dbReference type="Proteomes" id="UP000887013">
    <property type="component" value="Unassembled WGS sequence"/>
</dbReference>
<comment type="caution">
    <text evidence="1">The sequence shown here is derived from an EMBL/GenBank/DDBJ whole genome shotgun (WGS) entry which is preliminary data.</text>
</comment>
<gene>
    <name evidence="1" type="ORF">NPIL_643541</name>
</gene>
<keyword evidence="2" id="KW-1185">Reference proteome</keyword>
<sequence length="93" mass="10595">MLGLTISSIRSILLAVLNQYPYKLQSCHELLSSDTVEKEAFARWAISKIEQDSSWVLNNLGKTKLIFRSMATLISITVASGRRQFHECTQRNH</sequence>
<name>A0A8X6NMD8_NEPPI</name>
<protein>
    <submittedName>
        <fullName evidence="1">Uncharacterized protein</fullName>
    </submittedName>
</protein>
<accession>A0A8X6NMD8</accession>
<organism evidence="1 2">
    <name type="scientific">Nephila pilipes</name>
    <name type="common">Giant wood spider</name>
    <name type="synonym">Nephila maculata</name>
    <dbReference type="NCBI Taxonomy" id="299642"/>
    <lineage>
        <taxon>Eukaryota</taxon>
        <taxon>Metazoa</taxon>
        <taxon>Ecdysozoa</taxon>
        <taxon>Arthropoda</taxon>
        <taxon>Chelicerata</taxon>
        <taxon>Arachnida</taxon>
        <taxon>Araneae</taxon>
        <taxon>Araneomorphae</taxon>
        <taxon>Entelegynae</taxon>
        <taxon>Araneoidea</taxon>
        <taxon>Nephilidae</taxon>
        <taxon>Nephila</taxon>
    </lineage>
</organism>
<reference evidence="1" key="1">
    <citation type="submission" date="2020-08" db="EMBL/GenBank/DDBJ databases">
        <title>Multicomponent nature underlies the extraordinary mechanical properties of spider dragline silk.</title>
        <authorList>
            <person name="Kono N."/>
            <person name="Nakamura H."/>
            <person name="Mori M."/>
            <person name="Yoshida Y."/>
            <person name="Ohtoshi R."/>
            <person name="Malay A.D."/>
            <person name="Moran D.A.P."/>
            <person name="Tomita M."/>
            <person name="Numata K."/>
            <person name="Arakawa K."/>
        </authorList>
    </citation>
    <scope>NUCLEOTIDE SEQUENCE</scope>
</reference>
<dbReference type="AlphaFoldDB" id="A0A8X6NMD8"/>
<dbReference type="OrthoDB" id="6430321at2759"/>
<proteinExistence type="predicted"/>
<dbReference type="EMBL" id="BMAW01010827">
    <property type="protein sequence ID" value="GFT20694.1"/>
    <property type="molecule type" value="Genomic_DNA"/>
</dbReference>
<evidence type="ECO:0000313" key="2">
    <source>
        <dbReference type="Proteomes" id="UP000887013"/>
    </source>
</evidence>